<keyword evidence="1" id="KW-0732">Signal</keyword>
<dbReference type="Proteomes" id="UP001165667">
    <property type="component" value="Unassembled WGS sequence"/>
</dbReference>
<sequence>MLKSFVFAVFSFGAISTANAAGAGTDLKDKADEAMTNFQFCTAEKIATLGKAESSEFLVTAALEACRQEADNATEAFFAFAKQSMHATAQQHEAIAELYAKEMHTRVVQLVVAFKSQH</sequence>
<name>A0AA42CKW2_9HYPH</name>
<proteinExistence type="predicted"/>
<reference evidence="2" key="1">
    <citation type="submission" date="2022-05" db="EMBL/GenBank/DDBJ databases">
        <authorList>
            <person name="Pankratov T."/>
        </authorList>
    </citation>
    <scope>NUCLEOTIDE SEQUENCE</scope>
    <source>
        <strain evidence="2">BP6-180914</strain>
    </source>
</reference>
<dbReference type="AlphaFoldDB" id="A0AA42CKW2"/>
<gene>
    <name evidence="2" type="ORF">M8523_16940</name>
</gene>
<evidence type="ECO:0000313" key="2">
    <source>
        <dbReference type="EMBL" id="MCW6509706.1"/>
    </source>
</evidence>
<keyword evidence="3" id="KW-1185">Reference proteome</keyword>
<dbReference type="EMBL" id="JAMOIM010000011">
    <property type="protein sequence ID" value="MCW6509706.1"/>
    <property type="molecule type" value="Genomic_DNA"/>
</dbReference>
<organism evidence="2 3">
    <name type="scientific">Lichenifustis flavocetrariae</name>
    <dbReference type="NCBI Taxonomy" id="2949735"/>
    <lineage>
        <taxon>Bacteria</taxon>
        <taxon>Pseudomonadati</taxon>
        <taxon>Pseudomonadota</taxon>
        <taxon>Alphaproteobacteria</taxon>
        <taxon>Hyphomicrobiales</taxon>
        <taxon>Lichenihabitantaceae</taxon>
        <taxon>Lichenifustis</taxon>
    </lineage>
</organism>
<feature type="chain" id="PRO_5041394187" evidence="1">
    <location>
        <begin position="21"/>
        <end position="118"/>
    </location>
</feature>
<evidence type="ECO:0000256" key="1">
    <source>
        <dbReference type="SAM" id="SignalP"/>
    </source>
</evidence>
<accession>A0AA42CKW2</accession>
<feature type="signal peptide" evidence="1">
    <location>
        <begin position="1"/>
        <end position="20"/>
    </location>
</feature>
<comment type="caution">
    <text evidence="2">The sequence shown here is derived from an EMBL/GenBank/DDBJ whole genome shotgun (WGS) entry which is preliminary data.</text>
</comment>
<dbReference type="RefSeq" id="WP_282586079.1">
    <property type="nucleotide sequence ID" value="NZ_JAMOIM010000011.1"/>
</dbReference>
<evidence type="ECO:0000313" key="3">
    <source>
        <dbReference type="Proteomes" id="UP001165667"/>
    </source>
</evidence>
<protein>
    <submittedName>
        <fullName evidence="2">Uncharacterized protein</fullName>
    </submittedName>
</protein>